<keyword evidence="6 8" id="KW-0472">Membrane</keyword>
<dbReference type="GO" id="GO:0008076">
    <property type="term" value="C:voltage-gated potassium channel complex"/>
    <property type="evidence" value="ECO:0007669"/>
    <property type="project" value="InterPro"/>
</dbReference>
<organism evidence="10 11">
    <name type="scientific">Lacisediminihabitans profunda</name>
    <dbReference type="NCBI Taxonomy" id="2594790"/>
    <lineage>
        <taxon>Bacteria</taxon>
        <taxon>Bacillati</taxon>
        <taxon>Actinomycetota</taxon>
        <taxon>Actinomycetes</taxon>
        <taxon>Micrococcales</taxon>
        <taxon>Microbacteriaceae</taxon>
        <taxon>Lacisediminihabitans</taxon>
    </lineage>
</organism>
<dbReference type="Gene3D" id="1.20.5.110">
    <property type="match status" value="1"/>
</dbReference>
<name>A0A5C8UX04_9MICO</name>
<dbReference type="GO" id="GO:0001508">
    <property type="term" value="P:action potential"/>
    <property type="evidence" value="ECO:0007669"/>
    <property type="project" value="TreeGrafter"/>
</dbReference>
<gene>
    <name evidence="10" type="ORF">FVP33_03380</name>
</gene>
<keyword evidence="3 8" id="KW-0812">Transmembrane</keyword>
<evidence type="ECO:0000256" key="1">
    <source>
        <dbReference type="ARBA" id="ARBA00004141"/>
    </source>
</evidence>
<evidence type="ECO:0000256" key="8">
    <source>
        <dbReference type="SAM" id="Phobius"/>
    </source>
</evidence>
<feature type="transmembrane region" description="Helical" evidence="8">
    <location>
        <begin position="68"/>
        <end position="88"/>
    </location>
</feature>
<evidence type="ECO:0000256" key="3">
    <source>
        <dbReference type="ARBA" id="ARBA00022692"/>
    </source>
</evidence>
<keyword evidence="11" id="KW-1185">Reference proteome</keyword>
<keyword evidence="7 10" id="KW-0407">Ion channel</keyword>
<evidence type="ECO:0000256" key="2">
    <source>
        <dbReference type="ARBA" id="ARBA00022448"/>
    </source>
</evidence>
<dbReference type="InterPro" id="IPR013099">
    <property type="entry name" value="K_chnl_dom"/>
</dbReference>
<accession>A0A5C8UX04</accession>
<evidence type="ECO:0000256" key="6">
    <source>
        <dbReference type="ARBA" id="ARBA00023136"/>
    </source>
</evidence>
<dbReference type="Pfam" id="PF07885">
    <property type="entry name" value="Ion_trans_2"/>
    <property type="match status" value="1"/>
</dbReference>
<dbReference type="GO" id="GO:0005249">
    <property type="term" value="F:voltage-gated potassium channel activity"/>
    <property type="evidence" value="ECO:0007669"/>
    <property type="project" value="InterPro"/>
</dbReference>
<dbReference type="Gene3D" id="1.10.287.70">
    <property type="match status" value="1"/>
</dbReference>
<evidence type="ECO:0000256" key="7">
    <source>
        <dbReference type="ARBA" id="ARBA00023303"/>
    </source>
</evidence>
<dbReference type="EMBL" id="VRMG01000004">
    <property type="protein sequence ID" value="TXN32198.1"/>
    <property type="molecule type" value="Genomic_DNA"/>
</dbReference>
<dbReference type="PANTHER" id="PTHR11537:SF254">
    <property type="entry name" value="POTASSIUM VOLTAGE-GATED CHANNEL PROTEIN SHAB"/>
    <property type="match status" value="1"/>
</dbReference>
<evidence type="ECO:0000313" key="11">
    <source>
        <dbReference type="Proteomes" id="UP000321379"/>
    </source>
</evidence>
<evidence type="ECO:0000256" key="5">
    <source>
        <dbReference type="ARBA" id="ARBA00023065"/>
    </source>
</evidence>
<proteinExistence type="predicted"/>
<dbReference type="Gene3D" id="1.20.120.350">
    <property type="entry name" value="Voltage-gated potassium channels. Chain C"/>
    <property type="match status" value="1"/>
</dbReference>
<keyword evidence="2" id="KW-0813">Transport</keyword>
<feature type="domain" description="Potassium channel" evidence="9">
    <location>
        <begin position="80"/>
        <end position="155"/>
    </location>
</feature>
<comment type="subcellular location">
    <subcellularLocation>
        <location evidence="1">Membrane</location>
        <topology evidence="1">Multi-pass membrane protein</topology>
    </subcellularLocation>
</comment>
<feature type="transmembrane region" description="Helical" evidence="8">
    <location>
        <begin position="29"/>
        <end position="47"/>
    </location>
</feature>
<reference evidence="10 11" key="1">
    <citation type="submission" date="2019-08" db="EMBL/GenBank/DDBJ databases">
        <title>Bacterial whole genome sequence for Glaciihabitans sp. CHu50b-6-2.</title>
        <authorList>
            <person name="Jin L."/>
        </authorList>
    </citation>
    <scope>NUCLEOTIDE SEQUENCE [LARGE SCALE GENOMIC DNA]</scope>
    <source>
        <strain evidence="10 11">CHu50b-6-2</strain>
    </source>
</reference>
<sequence>MWGSWGLFAVDFLIKLVLAEDRARWFLGHLIDFFLVALPFLQPLRLLRVFTLFAVMQRIFGKALRGRIAIYVVGSSVLLVFLSALAVLEAERPAPHSKITNFGDAIWWACETVTTVGFGDFVPVTVEGRVVAVGLMVCGLALVGVIAATLASWLIAQVSIVEEVEAQETRAELTELIEMVGALRVELAQLKIANPSAPDGSPPGRS</sequence>
<comment type="caution">
    <text evidence="10">The sequence shown here is derived from an EMBL/GenBank/DDBJ whole genome shotgun (WGS) entry which is preliminary data.</text>
</comment>
<feature type="transmembrane region" description="Helical" evidence="8">
    <location>
        <begin position="130"/>
        <end position="156"/>
    </location>
</feature>
<dbReference type="InterPro" id="IPR027359">
    <property type="entry name" value="Volt_channel_dom_sf"/>
</dbReference>
<evidence type="ECO:0000256" key="4">
    <source>
        <dbReference type="ARBA" id="ARBA00022989"/>
    </source>
</evidence>
<keyword evidence="4 8" id="KW-1133">Transmembrane helix</keyword>
<evidence type="ECO:0000259" key="9">
    <source>
        <dbReference type="Pfam" id="PF07885"/>
    </source>
</evidence>
<protein>
    <submittedName>
        <fullName evidence="10">Potassium channel family protein</fullName>
    </submittedName>
</protein>
<dbReference type="Proteomes" id="UP000321379">
    <property type="component" value="Unassembled WGS sequence"/>
</dbReference>
<evidence type="ECO:0000313" key="10">
    <source>
        <dbReference type="EMBL" id="TXN32198.1"/>
    </source>
</evidence>
<dbReference type="SUPFAM" id="SSF81324">
    <property type="entry name" value="Voltage-gated potassium channels"/>
    <property type="match status" value="1"/>
</dbReference>
<keyword evidence="5" id="KW-0406">Ion transport</keyword>
<dbReference type="PANTHER" id="PTHR11537">
    <property type="entry name" value="VOLTAGE-GATED POTASSIUM CHANNEL"/>
    <property type="match status" value="1"/>
</dbReference>
<dbReference type="AlphaFoldDB" id="A0A5C8UX04"/>
<dbReference type="InterPro" id="IPR028325">
    <property type="entry name" value="VG_K_chnl"/>
</dbReference>